<dbReference type="GO" id="GO:1990281">
    <property type="term" value="C:efflux pump complex"/>
    <property type="evidence" value="ECO:0007669"/>
    <property type="project" value="TreeGrafter"/>
</dbReference>
<dbReference type="STRING" id="646529.Desaci_4396"/>
<keyword evidence="5" id="KW-0998">Cell outer membrane</keyword>
<feature type="region of interest" description="Disordered" evidence="7">
    <location>
        <begin position="125"/>
        <end position="148"/>
    </location>
</feature>
<dbReference type="RefSeq" id="WP_014829224.1">
    <property type="nucleotide sequence ID" value="NC_018068.1"/>
</dbReference>
<reference evidence="9 10" key="1">
    <citation type="journal article" date="2012" name="J. Bacteriol.">
        <title>Complete genome sequences of Desulfosporosinus orientis DSM765T, Desulfosporosinus youngiae DSM17734T, Desulfosporosinus meridiei DSM13257T, and Desulfosporosinus acidiphilus DSM22704T.</title>
        <authorList>
            <person name="Pester M."/>
            <person name="Brambilla E."/>
            <person name="Alazard D."/>
            <person name="Rattei T."/>
            <person name="Weinmaier T."/>
            <person name="Han J."/>
            <person name="Lucas S."/>
            <person name="Lapidus A."/>
            <person name="Cheng J.F."/>
            <person name="Goodwin L."/>
            <person name="Pitluck S."/>
            <person name="Peters L."/>
            <person name="Ovchinnikova G."/>
            <person name="Teshima H."/>
            <person name="Detter J.C."/>
            <person name="Han C.S."/>
            <person name="Tapia R."/>
            <person name="Land M.L."/>
            <person name="Hauser L."/>
            <person name="Kyrpides N.C."/>
            <person name="Ivanova N.N."/>
            <person name="Pagani I."/>
            <person name="Huntmann M."/>
            <person name="Wei C.L."/>
            <person name="Davenport K.W."/>
            <person name="Daligault H."/>
            <person name="Chain P.S."/>
            <person name="Chen A."/>
            <person name="Mavromatis K."/>
            <person name="Markowitz V."/>
            <person name="Szeto E."/>
            <person name="Mikhailova N."/>
            <person name="Pati A."/>
            <person name="Wagner M."/>
            <person name="Woyke T."/>
            <person name="Ollivier B."/>
            <person name="Klenk H.P."/>
            <person name="Spring S."/>
            <person name="Loy A."/>
        </authorList>
    </citation>
    <scope>NUCLEOTIDE SEQUENCE [LARGE SCALE GENOMIC DNA]</scope>
    <source>
        <strain evidence="10">DSM 22704 / JCM 16185 / SJ4</strain>
    </source>
</reference>
<gene>
    <name evidence="9" type="ordered locus">Desaci_4396</name>
</gene>
<evidence type="ECO:0000313" key="10">
    <source>
        <dbReference type="Proteomes" id="UP000002892"/>
    </source>
</evidence>
<proteinExistence type="predicted"/>
<accession>I4DBR6</accession>
<evidence type="ECO:0000313" key="9">
    <source>
        <dbReference type="EMBL" id="AFM43240.1"/>
    </source>
</evidence>
<evidence type="ECO:0000256" key="4">
    <source>
        <dbReference type="ARBA" id="ARBA00023136"/>
    </source>
</evidence>
<dbReference type="GO" id="GO:0015288">
    <property type="term" value="F:porin activity"/>
    <property type="evidence" value="ECO:0007669"/>
    <property type="project" value="TreeGrafter"/>
</dbReference>
<evidence type="ECO:0008006" key="11">
    <source>
        <dbReference type="Google" id="ProtNLM"/>
    </source>
</evidence>
<dbReference type="EMBL" id="CP003639">
    <property type="protein sequence ID" value="AFM43240.1"/>
    <property type="molecule type" value="Genomic_DNA"/>
</dbReference>
<keyword evidence="10" id="KW-1185">Reference proteome</keyword>
<dbReference type="AlphaFoldDB" id="I4DBR6"/>
<dbReference type="PANTHER" id="PTHR30026">
    <property type="entry name" value="OUTER MEMBRANE PROTEIN TOLC"/>
    <property type="match status" value="1"/>
</dbReference>
<keyword evidence="4" id="KW-0472">Membrane</keyword>
<keyword evidence="3" id="KW-0812">Transmembrane</keyword>
<dbReference type="Proteomes" id="UP000002892">
    <property type="component" value="Chromosome"/>
</dbReference>
<sequence>MKKKYLSMLVFVPIASIMLFSNSTLALDNAAQSTSSSSSTGTTQPAASTSTSTSGTSSTGSSDSSTATGTAGTSDASATGTSTNSAAPADTSTLSLSLDDAVKMVETGNSTIKLDDSEIKVLDKQNQQDLARHDAHAPVVDEDSRKDQDLNYKRSQWSLDNAKHQRDTDLKNLRVQVTNEYENILNYQQEAENYQTQLNNLDTQIDKMNLQIKLGLQIPSAIYALNAGKSGLEAKQKGVLNSINSEMLTLKQDLGIDLNRDVVLTSSLVPFTKFDDSDLNNKIAKAIQNNYDLQKYQQDIDISQIEYEIDMVFEDSMSADQVQLSIEDKKATLADISNNQLVQLRSDYNSLKTLENTVSADQLTVEADKINIDVMQKNIDAGKSTILDMISLQNTLLNDQFTLQQDVNSYMTAAANYQNSLDD</sequence>
<evidence type="ECO:0000256" key="8">
    <source>
        <dbReference type="SAM" id="SignalP"/>
    </source>
</evidence>
<feature type="compositionally biased region" description="Low complexity" evidence="7">
    <location>
        <begin position="32"/>
        <end position="89"/>
    </location>
</feature>
<comment type="subcellular location">
    <subcellularLocation>
        <location evidence="1">Cell outer membrane</location>
    </subcellularLocation>
</comment>
<keyword evidence="2" id="KW-1134">Transmembrane beta strand</keyword>
<feature type="region of interest" description="Disordered" evidence="7">
    <location>
        <begin position="32"/>
        <end position="91"/>
    </location>
</feature>
<organism evidence="9 10">
    <name type="scientific">Desulfosporosinus acidiphilus (strain DSM 22704 / JCM 16185 / SJ4)</name>
    <dbReference type="NCBI Taxonomy" id="646529"/>
    <lineage>
        <taxon>Bacteria</taxon>
        <taxon>Bacillati</taxon>
        <taxon>Bacillota</taxon>
        <taxon>Clostridia</taxon>
        <taxon>Eubacteriales</taxon>
        <taxon>Desulfitobacteriaceae</taxon>
        <taxon>Desulfosporosinus</taxon>
    </lineage>
</organism>
<evidence type="ECO:0000256" key="2">
    <source>
        <dbReference type="ARBA" id="ARBA00022452"/>
    </source>
</evidence>
<dbReference type="GO" id="GO:0015562">
    <property type="term" value="F:efflux transmembrane transporter activity"/>
    <property type="evidence" value="ECO:0007669"/>
    <property type="project" value="InterPro"/>
</dbReference>
<evidence type="ECO:0000256" key="1">
    <source>
        <dbReference type="ARBA" id="ARBA00004442"/>
    </source>
</evidence>
<dbReference type="Gene3D" id="1.20.1600.10">
    <property type="entry name" value="Outer membrane efflux proteins (OEP)"/>
    <property type="match status" value="2"/>
</dbReference>
<dbReference type="eggNOG" id="COG1538">
    <property type="taxonomic scope" value="Bacteria"/>
</dbReference>
<feature type="signal peptide" evidence="8">
    <location>
        <begin position="1"/>
        <end position="26"/>
    </location>
</feature>
<dbReference type="HOGENOM" id="CLU_697805_0_0_9"/>
<evidence type="ECO:0000256" key="7">
    <source>
        <dbReference type="SAM" id="MobiDB-lite"/>
    </source>
</evidence>
<protein>
    <recommendedName>
        <fullName evidence="11">Outer membrane protein</fullName>
    </recommendedName>
</protein>
<evidence type="ECO:0000256" key="6">
    <source>
        <dbReference type="SAM" id="Coils"/>
    </source>
</evidence>
<keyword evidence="6" id="KW-0175">Coiled coil</keyword>
<dbReference type="InterPro" id="IPR051906">
    <property type="entry name" value="TolC-like"/>
</dbReference>
<dbReference type="PANTHER" id="PTHR30026:SF20">
    <property type="entry name" value="OUTER MEMBRANE PROTEIN TOLC"/>
    <property type="match status" value="1"/>
</dbReference>
<dbReference type="SUPFAM" id="SSF56954">
    <property type="entry name" value="Outer membrane efflux proteins (OEP)"/>
    <property type="match status" value="1"/>
</dbReference>
<feature type="chain" id="PRO_5003688070" description="Outer membrane protein" evidence="8">
    <location>
        <begin position="27"/>
        <end position="423"/>
    </location>
</feature>
<keyword evidence="8" id="KW-0732">Signal</keyword>
<name>I4DBR6_DESAJ</name>
<dbReference type="KEGG" id="dai:Desaci_4396"/>
<dbReference type="GO" id="GO:0009279">
    <property type="term" value="C:cell outer membrane"/>
    <property type="evidence" value="ECO:0007669"/>
    <property type="project" value="UniProtKB-SubCell"/>
</dbReference>
<evidence type="ECO:0000256" key="5">
    <source>
        <dbReference type="ARBA" id="ARBA00023237"/>
    </source>
</evidence>
<evidence type="ECO:0000256" key="3">
    <source>
        <dbReference type="ARBA" id="ARBA00022692"/>
    </source>
</evidence>
<feature type="coiled-coil region" evidence="6">
    <location>
        <begin position="170"/>
        <end position="211"/>
    </location>
</feature>